<protein>
    <recommendedName>
        <fullName evidence="6">Small ribosomal subunit protein mS33</fullName>
    </recommendedName>
</protein>
<evidence type="ECO:0000256" key="6">
    <source>
        <dbReference type="ARBA" id="ARBA00035132"/>
    </source>
</evidence>
<dbReference type="RefSeq" id="XP_015467158.1">
    <property type="nucleotide sequence ID" value="XM_015612009.1"/>
</dbReference>
<dbReference type="GeneID" id="26840189"/>
<keyword evidence="8" id="KW-1185">Reference proteome</keyword>
<comment type="similarity">
    <text evidence="2">Belongs to the mitochondrion-specific ribosomal protein mS33 family.</text>
</comment>
<dbReference type="GO" id="GO:0005739">
    <property type="term" value="C:mitochondrion"/>
    <property type="evidence" value="ECO:0007669"/>
    <property type="project" value="UniProtKB-SubCell"/>
</dbReference>
<comment type="subcellular location">
    <subcellularLocation>
        <location evidence="1">Mitochondrion</location>
    </subcellularLocation>
</comment>
<evidence type="ECO:0000256" key="2">
    <source>
        <dbReference type="ARBA" id="ARBA00008970"/>
    </source>
</evidence>
<dbReference type="Pfam" id="PF08293">
    <property type="entry name" value="MRP-S33"/>
    <property type="match status" value="1"/>
</dbReference>
<dbReference type="PANTHER" id="PTHR13362">
    <property type="entry name" value="MITOCHONDRIAL RIBOSOMAL PROTEIN S33"/>
    <property type="match status" value="1"/>
</dbReference>
<evidence type="ECO:0000256" key="4">
    <source>
        <dbReference type="ARBA" id="ARBA00023128"/>
    </source>
</evidence>
<dbReference type="Proteomes" id="UP000054251">
    <property type="component" value="Unassembled WGS sequence"/>
</dbReference>
<dbReference type="GO" id="GO:0005840">
    <property type="term" value="C:ribosome"/>
    <property type="evidence" value="ECO:0007669"/>
    <property type="project" value="UniProtKB-KW"/>
</dbReference>
<name>A0A0V1PXV7_9ASCO</name>
<dbReference type="AlphaFoldDB" id="A0A0V1PXV7"/>
<evidence type="ECO:0000256" key="1">
    <source>
        <dbReference type="ARBA" id="ARBA00004173"/>
    </source>
</evidence>
<comment type="caution">
    <text evidence="7">The sequence shown here is derived from an EMBL/GenBank/DDBJ whole genome shotgun (WGS) entry which is preliminary data.</text>
</comment>
<dbReference type="GO" id="GO:1990904">
    <property type="term" value="C:ribonucleoprotein complex"/>
    <property type="evidence" value="ECO:0007669"/>
    <property type="project" value="UniProtKB-KW"/>
</dbReference>
<dbReference type="InterPro" id="IPR013219">
    <property type="entry name" value="Ribosomal_mS33"/>
</dbReference>
<accession>A0A0V1PXV7</accession>
<dbReference type="EMBL" id="LMYN01000065">
    <property type="protein sequence ID" value="KSA01056.1"/>
    <property type="molecule type" value="Genomic_DNA"/>
</dbReference>
<reference evidence="7 8" key="1">
    <citation type="submission" date="2015-11" db="EMBL/GenBank/DDBJ databases">
        <title>The genome of Debaryomyces fabryi.</title>
        <authorList>
            <person name="Tafer H."/>
            <person name="Lopandic K."/>
        </authorList>
    </citation>
    <scope>NUCLEOTIDE SEQUENCE [LARGE SCALE GENOMIC DNA]</scope>
    <source>
        <strain evidence="7 8">CBS 789</strain>
    </source>
</reference>
<organism evidence="7 8">
    <name type="scientific">Debaryomyces fabryi</name>
    <dbReference type="NCBI Taxonomy" id="58627"/>
    <lineage>
        <taxon>Eukaryota</taxon>
        <taxon>Fungi</taxon>
        <taxon>Dikarya</taxon>
        <taxon>Ascomycota</taxon>
        <taxon>Saccharomycotina</taxon>
        <taxon>Pichiomycetes</taxon>
        <taxon>Debaryomycetaceae</taxon>
        <taxon>Debaryomyces</taxon>
    </lineage>
</organism>
<evidence type="ECO:0000313" key="7">
    <source>
        <dbReference type="EMBL" id="KSA01056.1"/>
    </source>
</evidence>
<gene>
    <name evidence="7" type="ORF">AC631_03180</name>
</gene>
<evidence type="ECO:0000313" key="8">
    <source>
        <dbReference type="Proteomes" id="UP000054251"/>
    </source>
</evidence>
<evidence type="ECO:0000256" key="3">
    <source>
        <dbReference type="ARBA" id="ARBA00022980"/>
    </source>
</evidence>
<dbReference type="PANTHER" id="PTHR13362:SF2">
    <property type="entry name" value="SMALL RIBOSOMAL SUBUNIT PROTEIN MS33"/>
    <property type="match status" value="1"/>
</dbReference>
<sequence length="103" mass="11857">MSSILKRLPSKERIQQVKKLSAEIFGNNWNPSNVRNGSKVLRAPLKGPQVASYYGDNDAMPTFKDFKEWFPELGFVDPKEVYRVKMVQDRKKRNKGAPKKKSS</sequence>
<keyword evidence="4" id="KW-0496">Mitochondrion</keyword>
<evidence type="ECO:0000256" key="5">
    <source>
        <dbReference type="ARBA" id="ARBA00023274"/>
    </source>
</evidence>
<keyword evidence="5" id="KW-0687">Ribonucleoprotein</keyword>
<proteinExistence type="inferred from homology"/>
<keyword evidence="3" id="KW-0689">Ribosomal protein</keyword>
<dbReference type="OrthoDB" id="2257454at2759"/>